<dbReference type="AlphaFoldDB" id="A0A518V4C1"/>
<organism evidence="2 3">
    <name type="scientific">Brevibacillus laterosporus</name>
    <name type="common">Bacillus laterosporus</name>
    <dbReference type="NCBI Taxonomy" id="1465"/>
    <lineage>
        <taxon>Bacteria</taxon>
        <taxon>Bacillati</taxon>
        <taxon>Bacillota</taxon>
        <taxon>Bacilli</taxon>
        <taxon>Bacillales</taxon>
        <taxon>Paenibacillaceae</taxon>
        <taxon>Brevibacillus</taxon>
    </lineage>
</organism>
<sequence length="324" mass="34460">MRALVVKQFDTQPILEIEERQDVTPKTGEAVVRIHRAALNPLDLAIMTGAFPHVKQPPLILGTEASGVVVTSSVYAPGTRVIVSAPTLGILEDGVIQNYVSVPESYVLPLPESYNFDEGAAYSVAYVTAYVALTQYAQVKPGDYVAITGASGSVGYATIQVAQALCANPIAIVSTSLKAEQVQSARPYGVIDLSQENVQDGIARITNGFGTDLIIDPVGGELVEQLIAAAAPNARFVSIGDAAGLTTTINLMDIIVKQIQIVGLNILTLPQNTIVDAYQSLLPMAEAGQLRPLIDSRFPIEDAEHAIARLLSRKAVGKIIFQLE</sequence>
<evidence type="ECO:0000313" key="3">
    <source>
        <dbReference type="Proteomes" id="UP000319432"/>
    </source>
</evidence>
<dbReference type="PANTHER" id="PTHR43677:SF4">
    <property type="entry name" value="QUINONE OXIDOREDUCTASE-LIKE PROTEIN 2"/>
    <property type="match status" value="1"/>
</dbReference>
<name>A0A518V4C1_BRELA</name>
<keyword evidence="3" id="KW-1185">Reference proteome</keyword>
<dbReference type="InterPro" id="IPR051397">
    <property type="entry name" value="Zn-ADH-like_protein"/>
</dbReference>
<protein>
    <recommendedName>
        <fullName evidence="1">Enoyl reductase (ER) domain-containing protein</fullName>
    </recommendedName>
</protein>
<dbReference type="OrthoDB" id="9792162at2"/>
<evidence type="ECO:0000259" key="1">
    <source>
        <dbReference type="SMART" id="SM00829"/>
    </source>
</evidence>
<accession>A0A518V4C1</accession>
<gene>
    <name evidence="2" type="ORF">EEL30_05310</name>
</gene>
<dbReference type="EMBL" id="CP033464">
    <property type="protein sequence ID" value="QDX91836.1"/>
    <property type="molecule type" value="Genomic_DNA"/>
</dbReference>
<dbReference type="SUPFAM" id="SSF50129">
    <property type="entry name" value="GroES-like"/>
    <property type="match status" value="1"/>
</dbReference>
<evidence type="ECO:0000313" key="2">
    <source>
        <dbReference type="EMBL" id="QDX91836.1"/>
    </source>
</evidence>
<reference evidence="2 3" key="1">
    <citation type="submission" date="2018-11" db="EMBL/GenBank/DDBJ databases">
        <title>Phylogenetic determinants of toxin gene distribution in genomes of Brevibacillus laterosporus.</title>
        <authorList>
            <person name="Glare T.R."/>
            <person name="Durrant A."/>
            <person name="Berry C."/>
            <person name="Palma L."/>
            <person name="Ormskirk M."/>
            <person name="Cox M.O."/>
        </authorList>
    </citation>
    <scope>NUCLEOTIDE SEQUENCE [LARGE SCALE GENOMIC DNA]</scope>
    <source>
        <strain evidence="2 3">1821L</strain>
    </source>
</reference>
<dbReference type="InterPro" id="IPR011032">
    <property type="entry name" value="GroES-like_sf"/>
</dbReference>
<dbReference type="InterPro" id="IPR013154">
    <property type="entry name" value="ADH-like_N"/>
</dbReference>
<dbReference type="PANTHER" id="PTHR43677">
    <property type="entry name" value="SHORT-CHAIN DEHYDROGENASE/REDUCTASE"/>
    <property type="match status" value="1"/>
</dbReference>
<dbReference type="InterPro" id="IPR020843">
    <property type="entry name" value="ER"/>
</dbReference>
<dbReference type="Proteomes" id="UP000319432">
    <property type="component" value="Chromosome"/>
</dbReference>
<dbReference type="InterPro" id="IPR036291">
    <property type="entry name" value="NAD(P)-bd_dom_sf"/>
</dbReference>
<feature type="domain" description="Enoyl reductase (ER)" evidence="1">
    <location>
        <begin position="7"/>
        <end position="321"/>
    </location>
</feature>
<proteinExistence type="predicted"/>
<dbReference type="Gene3D" id="3.90.180.10">
    <property type="entry name" value="Medium-chain alcohol dehydrogenases, catalytic domain"/>
    <property type="match status" value="1"/>
</dbReference>
<dbReference type="SMART" id="SM00829">
    <property type="entry name" value="PKS_ER"/>
    <property type="match status" value="1"/>
</dbReference>
<dbReference type="GO" id="GO:0016491">
    <property type="term" value="F:oxidoreductase activity"/>
    <property type="evidence" value="ECO:0007669"/>
    <property type="project" value="InterPro"/>
</dbReference>
<dbReference type="Gene3D" id="3.40.50.720">
    <property type="entry name" value="NAD(P)-binding Rossmann-like Domain"/>
    <property type="match status" value="1"/>
</dbReference>
<dbReference type="Pfam" id="PF08240">
    <property type="entry name" value="ADH_N"/>
    <property type="match status" value="1"/>
</dbReference>
<dbReference type="Pfam" id="PF13602">
    <property type="entry name" value="ADH_zinc_N_2"/>
    <property type="match status" value="1"/>
</dbReference>
<dbReference type="SUPFAM" id="SSF51735">
    <property type="entry name" value="NAD(P)-binding Rossmann-fold domains"/>
    <property type="match status" value="1"/>
</dbReference>